<evidence type="ECO:0000256" key="4">
    <source>
        <dbReference type="RuleBase" id="RU003345"/>
    </source>
</evidence>
<comment type="similarity">
    <text evidence="1 4">Belongs to the aldehyde dehydrogenase family.</text>
</comment>
<protein>
    <submittedName>
        <fullName evidence="6">Gamma-glutamyl-gamma-aminobutyraldehyde dehydrogenase</fullName>
        <ecNumber evidence="6">1.2.1.-</ecNumber>
    </submittedName>
</protein>
<evidence type="ECO:0000259" key="5">
    <source>
        <dbReference type="Pfam" id="PF00171"/>
    </source>
</evidence>
<dbReference type="InterPro" id="IPR016162">
    <property type="entry name" value="Ald_DH_N"/>
</dbReference>
<dbReference type="Proteomes" id="UP000582643">
    <property type="component" value="Unassembled WGS sequence"/>
</dbReference>
<dbReference type="FunFam" id="3.40.309.10:FF:000012">
    <property type="entry name" value="Betaine aldehyde dehydrogenase"/>
    <property type="match status" value="1"/>
</dbReference>
<dbReference type="GO" id="GO:0016620">
    <property type="term" value="F:oxidoreductase activity, acting on the aldehyde or oxo group of donors, NAD or NADP as acceptor"/>
    <property type="evidence" value="ECO:0007669"/>
    <property type="project" value="InterPro"/>
</dbReference>
<keyword evidence="7" id="KW-1185">Reference proteome</keyword>
<evidence type="ECO:0000313" key="6">
    <source>
        <dbReference type="EMBL" id="MBB4981669.1"/>
    </source>
</evidence>
<dbReference type="SUPFAM" id="SSF53720">
    <property type="entry name" value="ALDH-like"/>
    <property type="match status" value="1"/>
</dbReference>
<dbReference type="Gene3D" id="3.40.309.10">
    <property type="entry name" value="Aldehyde Dehydrogenase, Chain A, domain 2"/>
    <property type="match status" value="1"/>
</dbReference>
<gene>
    <name evidence="6" type="ORF">GGE06_002579</name>
</gene>
<dbReference type="EC" id="1.2.1.-" evidence="6"/>
<dbReference type="Pfam" id="PF00171">
    <property type="entry name" value="Aldedh"/>
    <property type="match status" value="1"/>
</dbReference>
<dbReference type="AlphaFoldDB" id="A0A7W7TYD7"/>
<evidence type="ECO:0000256" key="1">
    <source>
        <dbReference type="ARBA" id="ARBA00009986"/>
    </source>
</evidence>
<evidence type="ECO:0000256" key="2">
    <source>
        <dbReference type="ARBA" id="ARBA00023002"/>
    </source>
</evidence>
<reference evidence="6 7" key="1">
    <citation type="submission" date="2020-08" db="EMBL/GenBank/DDBJ databases">
        <title>Genomic Encyclopedia of Type Strains, Phase III (KMG-III): the genomes of soil and plant-associated and newly described type strains.</title>
        <authorList>
            <person name="Whitman W."/>
        </authorList>
    </citation>
    <scope>NUCLEOTIDE SEQUENCE [LARGE SCALE GENOMIC DNA]</scope>
    <source>
        <strain evidence="6 7">SFB5A</strain>
    </source>
</reference>
<dbReference type="PROSITE" id="PS00687">
    <property type="entry name" value="ALDEHYDE_DEHYDR_GLU"/>
    <property type="match status" value="1"/>
</dbReference>
<comment type="caution">
    <text evidence="6">The sequence shown here is derived from an EMBL/GenBank/DDBJ whole genome shotgun (WGS) entry which is preliminary data.</text>
</comment>
<evidence type="ECO:0000256" key="3">
    <source>
        <dbReference type="PROSITE-ProRule" id="PRU10007"/>
    </source>
</evidence>
<feature type="domain" description="Aldehyde dehydrogenase" evidence="5">
    <location>
        <begin position="40"/>
        <end position="497"/>
    </location>
</feature>
<feature type="active site" evidence="3">
    <location>
        <position position="274"/>
    </location>
</feature>
<dbReference type="InterPro" id="IPR029510">
    <property type="entry name" value="Ald_DH_CS_GLU"/>
</dbReference>
<name>A0A7W7TYD7_9ACTN</name>
<dbReference type="InterPro" id="IPR015590">
    <property type="entry name" value="Aldehyde_DH_dom"/>
</dbReference>
<proteinExistence type="inferred from homology"/>
<dbReference type="EMBL" id="JACHJY010000003">
    <property type="protein sequence ID" value="MBB4981669.1"/>
    <property type="molecule type" value="Genomic_DNA"/>
</dbReference>
<evidence type="ECO:0000313" key="7">
    <source>
        <dbReference type="Proteomes" id="UP000582643"/>
    </source>
</evidence>
<sequence length="503" mass="54437">MVNTDRTGTARSLDDWLALKSRLSPSRGMWIDGEQAESRTGRTATLVSPRDGLPFADVPSADRDDVDRAVQGAKKAFSSRVWAGLEPRERGAVLIRWADLLDRHRDELALLLALEMGKPVTVAWSVELRTAINTIRWYGEVADKLMDESPRGRSNSVALVTREPLGVVGAITPWNFPMTLSMFKIPAALVSGNSVVVKPATQTPLSLLRAAELSAEAGLPAGVLQVVTGSGATVGSALALHDDVATLTFTGSTEVGKQLLTYSGQSNAKPVWLELGGKSPNIVFPDAPDLDEAARMAAWAISFNSGQMCTAGSRLLVHEDIRDDLVARVVDHLGRHRIGDPLDPETTMGPLAYEQHRDEVLDEVRKGIAEGARLVLGSDRKRTDGLYVDPVVFVDVDQHSRLAQHEIFGPVLSVTTFRDDAEAIAIANNSDYGLGSAIWTGDLARAHRLSREIQAGLVWINCYEEGDTSVPFGGQKLSGHGSDRSLHGLDKFTTLKTTWIELA</sequence>
<dbReference type="InterPro" id="IPR016161">
    <property type="entry name" value="Ald_DH/histidinol_DH"/>
</dbReference>
<accession>A0A7W7TYD7</accession>
<keyword evidence="2 4" id="KW-0560">Oxidoreductase</keyword>
<dbReference type="FunFam" id="3.40.605.10:FF:000001">
    <property type="entry name" value="Aldehyde dehydrogenase 1"/>
    <property type="match status" value="1"/>
</dbReference>
<organism evidence="6 7">
    <name type="scientific">Streptomyces nymphaeiformis</name>
    <dbReference type="NCBI Taxonomy" id="2663842"/>
    <lineage>
        <taxon>Bacteria</taxon>
        <taxon>Bacillati</taxon>
        <taxon>Actinomycetota</taxon>
        <taxon>Actinomycetes</taxon>
        <taxon>Kitasatosporales</taxon>
        <taxon>Streptomycetaceae</taxon>
        <taxon>Streptomyces</taxon>
    </lineage>
</organism>
<dbReference type="InterPro" id="IPR016163">
    <property type="entry name" value="Ald_DH_C"/>
</dbReference>
<dbReference type="PANTHER" id="PTHR11699">
    <property type="entry name" value="ALDEHYDE DEHYDROGENASE-RELATED"/>
    <property type="match status" value="1"/>
</dbReference>
<dbReference type="Gene3D" id="3.40.605.10">
    <property type="entry name" value="Aldehyde Dehydrogenase, Chain A, domain 1"/>
    <property type="match status" value="1"/>
</dbReference>